<accession>D7SYN1</accession>
<dbReference type="HOGENOM" id="CLU_3000331_0_0_1"/>
<dbReference type="InParanoid" id="D7SYN1"/>
<proteinExistence type="predicted"/>
<evidence type="ECO:0000313" key="1">
    <source>
        <dbReference type="EMBL" id="CBI23268.3"/>
    </source>
</evidence>
<dbReference type="AlphaFoldDB" id="D7SYN1"/>
<keyword evidence="2" id="KW-1185">Reference proteome</keyword>
<name>D7SYN1_VITVI</name>
<dbReference type="Proteomes" id="UP000009183">
    <property type="component" value="Chromosome 2"/>
</dbReference>
<protein>
    <submittedName>
        <fullName evidence="1">Uncharacterized protein</fullName>
    </submittedName>
</protein>
<dbReference type="PaxDb" id="29760-VIT_02s0109g00280.t01"/>
<dbReference type="STRING" id="29760.D7SYN1"/>
<dbReference type="EMBL" id="FN595250">
    <property type="protein sequence ID" value="CBI23268.3"/>
    <property type="molecule type" value="Genomic_DNA"/>
</dbReference>
<reference evidence="2" key="1">
    <citation type="journal article" date="2007" name="Nature">
        <title>The grapevine genome sequence suggests ancestral hexaploidization in major angiosperm phyla.</title>
        <authorList>
            <consortium name="The French-Italian Public Consortium for Grapevine Genome Characterization."/>
            <person name="Jaillon O."/>
            <person name="Aury J.-M."/>
            <person name="Noel B."/>
            <person name="Policriti A."/>
            <person name="Clepet C."/>
            <person name="Casagrande A."/>
            <person name="Choisne N."/>
            <person name="Aubourg S."/>
            <person name="Vitulo N."/>
            <person name="Jubin C."/>
            <person name="Vezzi A."/>
            <person name="Legeai F."/>
            <person name="Hugueney P."/>
            <person name="Dasilva C."/>
            <person name="Horner D."/>
            <person name="Mica E."/>
            <person name="Jublot D."/>
            <person name="Poulain J."/>
            <person name="Bruyere C."/>
            <person name="Billault A."/>
            <person name="Segurens B."/>
            <person name="Gouyvenoux M."/>
            <person name="Ugarte E."/>
            <person name="Cattonaro F."/>
            <person name="Anthouard V."/>
            <person name="Vico V."/>
            <person name="Del Fabbro C."/>
            <person name="Alaux M."/>
            <person name="Di Gaspero G."/>
            <person name="Dumas V."/>
            <person name="Felice N."/>
            <person name="Paillard S."/>
            <person name="Juman I."/>
            <person name="Moroldo M."/>
            <person name="Scalabrin S."/>
            <person name="Canaguier A."/>
            <person name="Le Clainche I."/>
            <person name="Malacrida G."/>
            <person name="Durand E."/>
            <person name="Pesole G."/>
            <person name="Laucou V."/>
            <person name="Chatelet P."/>
            <person name="Merdinoglu D."/>
            <person name="Delledonne M."/>
            <person name="Pezzotti M."/>
            <person name="Lecharny A."/>
            <person name="Scarpelli C."/>
            <person name="Artiguenave F."/>
            <person name="Pe M.E."/>
            <person name="Valle G."/>
            <person name="Morgante M."/>
            <person name="Caboche M."/>
            <person name="Adam-Blondon A.-F."/>
            <person name="Weissenbach J."/>
            <person name="Quetier F."/>
            <person name="Wincker P."/>
        </authorList>
    </citation>
    <scope>NUCLEOTIDE SEQUENCE [LARGE SCALE GENOMIC DNA]</scope>
    <source>
        <strain evidence="2">cv. Pinot noir / PN40024</strain>
    </source>
</reference>
<evidence type="ECO:0000313" key="2">
    <source>
        <dbReference type="Proteomes" id="UP000009183"/>
    </source>
</evidence>
<gene>
    <name evidence="1" type="ordered locus">VIT_02s0109g00280</name>
</gene>
<sequence length="57" mass="6756">MHPTQSRAWKRSDPIAKFNLYTKYVTIELLSLTSEKLDKYILPLFTNGRLQDHNFNT</sequence>
<organism evidence="1 2">
    <name type="scientific">Vitis vinifera</name>
    <name type="common">Grape</name>
    <dbReference type="NCBI Taxonomy" id="29760"/>
    <lineage>
        <taxon>Eukaryota</taxon>
        <taxon>Viridiplantae</taxon>
        <taxon>Streptophyta</taxon>
        <taxon>Embryophyta</taxon>
        <taxon>Tracheophyta</taxon>
        <taxon>Spermatophyta</taxon>
        <taxon>Magnoliopsida</taxon>
        <taxon>eudicotyledons</taxon>
        <taxon>Gunneridae</taxon>
        <taxon>Pentapetalae</taxon>
        <taxon>rosids</taxon>
        <taxon>Vitales</taxon>
        <taxon>Vitaceae</taxon>
        <taxon>Viteae</taxon>
        <taxon>Vitis</taxon>
    </lineage>
</organism>